<dbReference type="Pfam" id="PF00787">
    <property type="entry name" value="PX"/>
    <property type="match status" value="1"/>
</dbReference>
<dbReference type="SMART" id="SM00312">
    <property type="entry name" value="PX"/>
    <property type="match status" value="1"/>
</dbReference>
<evidence type="ECO:0000256" key="5">
    <source>
        <dbReference type="SAM" id="Coils"/>
    </source>
</evidence>
<feature type="compositionally biased region" description="Polar residues" evidence="6">
    <location>
        <begin position="234"/>
        <end position="250"/>
    </location>
</feature>
<dbReference type="GO" id="GO:0007034">
    <property type="term" value="P:vacuolar transport"/>
    <property type="evidence" value="ECO:0007669"/>
    <property type="project" value="UniProtKB-ARBA"/>
</dbReference>
<gene>
    <name evidence="9" type="ORF">A0J61_05280</name>
</gene>
<dbReference type="InParanoid" id="A0A1C7NCF7"/>
<feature type="domain" description="PX" evidence="8">
    <location>
        <begin position="3"/>
        <end position="119"/>
    </location>
</feature>
<accession>A0A1C7NCF7</accession>
<comment type="function">
    <text evidence="4">Essential for proper morphogenesis of the vacuole. May exist as structural reinforcement on the surface of the vacuolar membrane and be required for maintenance against rupture by osmotic pressure.</text>
</comment>
<dbReference type="FunCoup" id="A0A1C7NCF7">
    <property type="interactions" value="70"/>
</dbReference>
<dbReference type="PANTHER" id="PTHR22775:SF3">
    <property type="entry name" value="SORTING NEXIN-13"/>
    <property type="match status" value="1"/>
</dbReference>
<evidence type="ECO:0000256" key="6">
    <source>
        <dbReference type="SAM" id="MobiDB-lite"/>
    </source>
</evidence>
<feature type="domain" description="T-SNARE coiled-coil homology" evidence="7">
    <location>
        <begin position="340"/>
        <end position="402"/>
    </location>
</feature>
<dbReference type="PROSITE" id="PS50192">
    <property type="entry name" value="T_SNARE"/>
    <property type="match status" value="1"/>
</dbReference>
<dbReference type="PANTHER" id="PTHR22775">
    <property type="entry name" value="SORTING NEXIN"/>
    <property type="match status" value="1"/>
</dbReference>
<dbReference type="FunFam" id="1.20.5.110:FF:000058">
    <property type="entry name" value="VAM7p Vacuolar SNARE protein"/>
    <property type="match status" value="1"/>
</dbReference>
<dbReference type="Proteomes" id="UP000093000">
    <property type="component" value="Unassembled WGS sequence"/>
</dbReference>
<dbReference type="CDD" id="cd06897">
    <property type="entry name" value="PX_SNARE"/>
    <property type="match status" value="1"/>
</dbReference>
<keyword evidence="10" id="KW-1185">Reference proteome</keyword>
<dbReference type="STRING" id="101091.A0A1C7NCF7"/>
<dbReference type="EMBL" id="LUGH01000281">
    <property type="protein sequence ID" value="OBZ86678.1"/>
    <property type="molecule type" value="Genomic_DNA"/>
</dbReference>
<dbReference type="SUPFAM" id="SSF64268">
    <property type="entry name" value="PX domain"/>
    <property type="match status" value="1"/>
</dbReference>
<dbReference type="InterPro" id="IPR036871">
    <property type="entry name" value="PX_dom_sf"/>
</dbReference>
<dbReference type="InterPro" id="IPR000727">
    <property type="entry name" value="T_SNARE_dom"/>
</dbReference>
<dbReference type="GO" id="GO:0016192">
    <property type="term" value="P:vesicle-mediated transport"/>
    <property type="evidence" value="ECO:0007669"/>
    <property type="project" value="UniProtKB-ARBA"/>
</dbReference>
<organism evidence="9 10">
    <name type="scientific">Choanephora cucurbitarum</name>
    <dbReference type="NCBI Taxonomy" id="101091"/>
    <lineage>
        <taxon>Eukaryota</taxon>
        <taxon>Fungi</taxon>
        <taxon>Fungi incertae sedis</taxon>
        <taxon>Mucoromycota</taxon>
        <taxon>Mucoromycotina</taxon>
        <taxon>Mucoromycetes</taxon>
        <taxon>Mucorales</taxon>
        <taxon>Mucorineae</taxon>
        <taxon>Choanephoraceae</taxon>
        <taxon>Choanephoroideae</taxon>
        <taxon>Choanephora</taxon>
    </lineage>
</organism>
<dbReference type="SMART" id="SM00397">
    <property type="entry name" value="t_SNARE"/>
    <property type="match status" value="1"/>
</dbReference>
<reference evidence="9 10" key="1">
    <citation type="submission" date="2016-03" db="EMBL/GenBank/DDBJ databases">
        <title>Choanephora cucurbitarum.</title>
        <authorList>
            <person name="Min B."/>
            <person name="Park H."/>
            <person name="Park J.-H."/>
            <person name="Shin H.-D."/>
            <person name="Choi I.-G."/>
        </authorList>
    </citation>
    <scope>NUCLEOTIDE SEQUENCE [LARGE SCALE GENOMIC DNA]</scope>
    <source>
        <strain evidence="9 10">KUS-F28377</strain>
    </source>
</reference>
<sequence>MSEIIQAIFIRETQIRSVPKPHVVYKVEVHAAVRNWVVWKRYSEFSKLDAQFRSIFPKQPTPTKLPGKRFFPSTFSDPEKIEERRQGLEDYLRGILSSRDDRWRLTDVWKEFLAIPTGRSLDASTSYTSESWLDEYTTMLDTAREIRSLINKKSTHMARHEISASHNCTVQAKKLLMTLSSRLSNLEAGLAGLASITAEGELRRRQDMLATLKDEKDALLKLASTGRQQDQDLLYNSPNNTQNKTNSNHDSTYQINRATTAANKYLDDRKSLFYGDETVNYGFPAQNSETMKEAPKRAHTIGHGRAFGSAALQKQQQQKAAQETEVTRGLDNEGLVVHQQQLMDDQDQQIQQFSAILARQRQLGISIGHELETQNQVLDELDADVDRTQTKLKFANKKLQKIK</sequence>
<dbReference type="InterPro" id="IPR001683">
    <property type="entry name" value="PX_dom"/>
</dbReference>
<dbReference type="AlphaFoldDB" id="A0A1C7NCF7"/>
<protein>
    <submittedName>
        <fullName evidence="9">Vacuolar morphogenesis protein 7</fullName>
    </submittedName>
</protein>
<comment type="caution">
    <text evidence="9">The sequence shown here is derived from an EMBL/GenBank/DDBJ whole genome shotgun (WGS) entry which is preliminary data.</text>
</comment>
<dbReference type="GO" id="GO:0035091">
    <property type="term" value="F:phosphatidylinositol binding"/>
    <property type="evidence" value="ECO:0007669"/>
    <property type="project" value="InterPro"/>
</dbReference>
<evidence type="ECO:0000313" key="9">
    <source>
        <dbReference type="EMBL" id="OBZ86678.1"/>
    </source>
</evidence>
<keyword evidence="2" id="KW-0926">Vacuole</keyword>
<dbReference type="PROSITE" id="PS50195">
    <property type="entry name" value="PX"/>
    <property type="match status" value="1"/>
</dbReference>
<dbReference type="Gene3D" id="3.30.1520.10">
    <property type="entry name" value="Phox-like domain"/>
    <property type="match status" value="1"/>
</dbReference>
<feature type="coiled-coil region" evidence="5">
    <location>
        <begin position="371"/>
        <end position="398"/>
    </location>
</feature>
<evidence type="ECO:0000259" key="7">
    <source>
        <dbReference type="PROSITE" id="PS50192"/>
    </source>
</evidence>
<dbReference type="Gene3D" id="1.20.5.110">
    <property type="match status" value="1"/>
</dbReference>
<dbReference type="SUPFAM" id="SSF58038">
    <property type="entry name" value="SNARE fusion complex"/>
    <property type="match status" value="1"/>
</dbReference>
<feature type="region of interest" description="Disordered" evidence="6">
    <location>
        <begin position="229"/>
        <end position="250"/>
    </location>
</feature>
<evidence type="ECO:0000259" key="8">
    <source>
        <dbReference type="PROSITE" id="PS50195"/>
    </source>
</evidence>
<dbReference type="CDD" id="cd15858">
    <property type="entry name" value="SNARE_VAM7"/>
    <property type="match status" value="1"/>
</dbReference>
<keyword evidence="3 5" id="KW-0175">Coiled coil</keyword>
<evidence type="ECO:0000256" key="1">
    <source>
        <dbReference type="ARBA" id="ARBA00004116"/>
    </source>
</evidence>
<name>A0A1C7NCF7_9FUNG</name>
<dbReference type="GO" id="GO:0097576">
    <property type="term" value="P:vacuole fusion"/>
    <property type="evidence" value="ECO:0007669"/>
    <property type="project" value="UniProtKB-ARBA"/>
</dbReference>
<dbReference type="GO" id="GO:0000329">
    <property type="term" value="C:fungal-type vacuole membrane"/>
    <property type="evidence" value="ECO:0007669"/>
    <property type="project" value="UniProtKB-ARBA"/>
</dbReference>
<comment type="subcellular location">
    <subcellularLocation>
        <location evidence="1">Vacuole</location>
    </subcellularLocation>
</comment>
<evidence type="ECO:0000256" key="3">
    <source>
        <dbReference type="ARBA" id="ARBA00023054"/>
    </source>
</evidence>
<evidence type="ECO:0000313" key="10">
    <source>
        <dbReference type="Proteomes" id="UP000093000"/>
    </source>
</evidence>
<dbReference type="OrthoDB" id="428895at2759"/>
<proteinExistence type="predicted"/>
<evidence type="ECO:0000256" key="2">
    <source>
        <dbReference type="ARBA" id="ARBA00022554"/>
    </source>
</evidence>
<evidence type="ECO:0000256" key="4">
    <source>
        <dbReference type="ARBA" id="ARBA00054927"/>
    </source>
</evidence>